<dbReference type="InterPro" id="IPR001382">
    <property type="entry name" value="Glyco_hydro_47"/>
</dbReference>
<evidence type="ECO:0000256" key="7">
    <source>
        <dbReference type="SAM" id="Phobius"/>
    </source>
</evidence>
<dbReference type="Gene3D" id="1.50.10.10">
    <property type="match status" value="1"/>
</dbReference>
<dbReference type="GO" id="GO:0000139">
    <property type="term" value="C:Golgi membrane"/>
    <property type="evidence" value="ECO:0007669"/>
    <property type="project" value="TreeGrafter"/>
</dbReference>
<evidence type="ECO:0000256" key="4">
    <source>
        <dbReference type="ARBA" id="ARBA00022801"/>
    </source>
</evidence>
<dbReference type="PANTHER" id="PTHR11742:SF6">
    <property type="entry name" value="MANNOSYL-OLIGOSACCHARIDE ALPHA-1,2-MANNOSIDASE IA-RELATED"/>
    <property type="match status" value="1"/>
</dbReference>
<keyword evidence="7" id="KW-0472">Membrane</keyword>
<dbReference type="InterPro" id="IPR050749">
    <property type="entry name" value="Glycosyl_Hydrolase_47"/>
</dbReference>
<dbReference type="GO" id="GO:0005783">
    <property type="term" value="C:endoplasmic reticulum"/>
    <property type="evidence" value="ECO:0007669"/>
    <property type="project" value="TreeGrafter"/>
</dbReference>
<dbReference type="InterPro" id="IPR012341">
    <property type="entry name" value="6hp_glycosidase-like_sf"/>
</dbReference>
<proteinExistence type="inferred from homology"/>
<dbReference type="SUPFAM" id="SSF48225">
    <property type="entry name" value="Seven-hairpin glycosidases"/>
    <property type="match status" value="1"/>
</dbReference>
<feature type="transmembrane region" description="Helical" evidence="7">
    <location>
        <begin position="12"/>
        <end position="30"/>
    </location>
</feature>
<evidence type="ECO:0000256" key="2">
    <source>
        <dbReference type="ARBA" id="ARBA00004922"/>
    </source>
</evidence>
<keyword evidence="6" id="KW-0326">Glycosidase</keyword>
<dbReference type="PRINTS" id="PR00747">
    <property type="entry name" value="GLYHDRLASE47"/>
</dbReference>
<evidence type="ECO:0000256" key="5">
    <source>
        <dbReference type="ARBA" id="ARBA00023157"/>
    </source>
</evidence>
<dbReference type="AlphaFoldDB" id="A0A5K3EW97"/>
<reference evidence="8" key="1">
    <citation type="submission" date="2019-11" db="UniProtKB">
        <authorList>
            <consortium name="WormBaseParasite"/>
        </authorList>
    </citation>
    <scope>IDENTIFICATION</scope>
</reference>
<keyword evidence="7" id="KW-1133">Transmembrane helix</keyword>
<dbReference type="InterPro" id="IPR036026">
    <property type="entry name" value="Seven-hairpin_glycosidases"/>
</dbReference>
<name>A0A5K3EW97_MESCO</name>
<keyword evidence="5" id="KW-1015">Disulfide bond</keyword>
<dbReference type="EC" id="3.2.1.-" evidence="6"/>
<protein>
    <recommendedName>
        <fullName evidence="6">alpha-1,2-Mannosidase</fullName>
        <ecNumber evidence="6">3.2.1.-</ecNumber>
    </recommendedName>
</protein>
<dbReference type="GO" id="GO:0005509">
    <property type="term" value="F:calcium ion binding"/>
    <property type="evidence" value="ECO:0007669"/>
    <property type="project" value="InterPro"/>
</dbReference>
<keyword evidence="7" id="KW-0812">Transmembrane</keyword>
<dbReference type="GO" id="GO:0004571">
    <property type="term" value="F:mannosyl-oligosaccharide 1,2-alpha-mannosidase activity"/>
    <property type="evidence" value="ECO:0007669"/>
    <property type="project" value="InterPro"/>
</dbReference>
<accession>A0A5K3EW97</accession>
<organism evidence="8">
    <name type="scientific">Mesocestoides corti</name>
    <name type="common">Flatworm</name>
    <dbReference type="NCBI Taxonomy" id="53468"/>
    <lineage>
        <taxon>Eukaryota</taxon>
        <taxon>Metazoa</taxon>
        <taxon>Spiralia</taxon>
        <taxon>Lophotrochozoa</taxon>
        <taxon>Platyhelminthes</taxon>
        <taxon>Cestoda</taxon>
        <taxon>Eucestoda</taxon>
        <taxon>Cyclophyllidea</taxon>
        <taxon>Mesocestoididae</taxon>
        <taxon>Mesocestoides</taxon>
    </lineage>
</organism>
<evidence type="ECO:0000256" key="1">
    <source>
        <dbReference type="ARBA" id="ARBA00001913"/>
    </source>
</evidence>
<dbReference type="GO" id="GO:0005975">
    <property type="term" value="P:carbohydrate metabolic process"/>
    <property type="evidence" value="ECO:0007669"/>
    <property type="project" value="InterPro"/>
</dbReference>
<comment type="pathway">
    <text evidence="2">Protein modification; protein glycosylation.</text>
</comment>
<keyword evidence="4 6" id="KW-0378">Hydrolase</keyword>
<dbReference type="Pfam" id="PF01532">
    <property type="entry name" value="Glyco_hydro_47"/>
    <property type="match status" value="1"/>
</dbReference>
<evidence type="ECO:0000313" key="8">
    <source>
        <dbReference type="WBParaSite" id="MCU_003104-RA"/>
    </source>
</evidence>
<comment type="similarity">
    <text evidence="3 6">Belongs to the glycosyl hydrolase 47 family.</text>
</comment>
<evidence type="ECO:0000256" key="6">
    <source>
        <dbReference type="RuleBase" id="RU361193"/>
    </source>
</evidence>
<dbReference type="PANTHER" id="PTHR11742">
    <property type="entry name" value="MANNOSYL-OLIGOSACCHARIDE ALPHA-1,2-MANNOSIDASE-RELATED"/>
    <property type="match status" value="1"/>
</dbReference>
<dbReference type="WBParaSite" id="MCU_003104-RA">
    <property type="protein sequence ID" value="MCU_003104-RA"/>
    <property type="gene ID" value="MCU_003104"/>
</dbReference>
<evidence type="ECO:0000256" key="3">
    <source>
        <dbReference type="ARBA" id="ARBA00007658"/>
    </source>
</evidence>
<comment type="cofactor">
    <cofactor evidence="1">
        <name>Ca(2+)</name>
        <dbReference type="ChEBI" id="CHEBI:29108"/>
    </cofactor>
</comment>
<sequence length="217" mass="24634">MRILPNLLKPRKIFALVCAVSLFFLVYTYFGNVSRLKQYKDDQIPAFGQKTNETPSGLGISGFSKSSVDPEYHFRRPGAAGQWEQSIPLDKIEIPEKESSSQRSPKKVTPIKLPVVTLEEIRGAPNTNSADLDLAKKREKVKEMTKHAWKNYVKYAWGHNELKPLSLTYHDSDIFGRVPLGATIVDSIDTLYIMGLEEEYKQAANWIRDKLDFSNAV</sequence>